<evidence type="ECO:0000256" key="7">
    <source>
        <dbReference type="RuleBase" id="RU003879"/>
    </source>
</evidence>
<evidence type="ECO:0000313" key="9">
    <source>
        <dbReference type="EMBL" id="GGG68034.1"/>
    </source>
</evidence>
<keyword evidence="5 8" id="KW-1133">Transmembrane helix</keyword>
<comment type="similarity">
    <text evidence="2 7">Belongs to the ExbD/TolR family.</text>
</comment>
<gene>
    <name evidence="9" type="ORF">GCM10011585_07460</name>
</gene>
<dbReference type="Pfam" id="PF02472">
    <property type="entry name" value="ExbD"/>
    <property type="match status" value="1"/>
</dbReference>
<evidence type="ECO:0000256" key="1">
    <source>
        <dbReference type="ARBA" id="ARBA00004162"/>
    </source>
</evidence>
<evidence type="ECO:0000256" key="3">
    <source>
        <dbReference type="ARBA" id="ARBA00022475"/>
    </source>
</evidence>
<dbReference type="GO" id="GO:0015031">
    <property type="term" value="P:protein transport"/>
    <property type="evidence" value="ECO:0007669"/>
    <property type="project" value="UniProtKB-KW"/>
</dbReference>
<keyword evidence="10" id="KW-1185">Reference proteome</keyword>
<reference evidence="9" key="1">
    <citation type="journal article" date="2014" name="Int. J. Syst. Evol. Microbiol.">
        <title>Complete genome sequence of Corynebacterium casei LMG S-19264T (=DSM 44701T), isolated from a smear-ripened cheese.</title>
        <authorList>
            <consortium name="US DOE Joint Genome Institute (JGI-PGF)"/>
            <person name="Walter F."/>
            <person name="Albersmeier A."/>
            <person name="Kalinowski J."/>
            <person name="Ruckert C."/>
        </authorList>
    </citation>
    <scope>NUCLEOTIDE SEQUENCE</scope>
    <source>
        <strain evidence="9">CGMCC 1.12997</strain>
    </source>
</reference>
<dbReference type="GO" id="GO:0022857">
    <property type="term" value="F:transmembrane transporter activity"/>
    <property type="evidence" value="ECO:0007669"/>
    <property type="project" value="InterPro"/>
</dbReference>
<name>A0A917H5A0_9BACT</name>
<evidence type="ECO:0000313" key="10">
    <source>
        <dbReference type="Proteomes" id="UP000647241"/>
    </source>
</evidence>
<dbReference type="InterPro" id="IPR003400">
    <property type="entry name" value="ExbD"/>
</dbReference>
<comment type="caution">
    <text evidence="9">The sequence shown here is derived from an EMBL/GenBank/DDBJ whole genome shotgun (WGS) entry which is preliminary data.</text>
</comment>
<accession>A0A917H5A0</accession>
<evidence type="ECO:0000256" key="5">
    <source>
        <dbReference type="ARBA" id="ARBA00022989"/>
    </source>
</evidence>
<dbReference type="GO" id="GO:0005886">
    <property type="term" value="C:plasma membrane"/>
    <property type="evidence" value="ECO:0007669"/>
    <property type="project" value="UniProtKB-SubCell"/>
</dbReference>
<keyword evidence="3" id="KW-1003">Cell membrane</keyword>
<dbReference type="PANTHER" id="PTHR30558">
    <property type="entry name" value="EXBD MEMBRANE COMPONENT OF PMF-DRIVEN MACROMOLECULE IMPORT SYSTEM"/>
    <property type="match status" value="1"/>
</dbReference>
<dbReference type="Gene3D" id="3.30.420.270">
    <property type="match status" value="1"/>
</dbReference>
<evidence type="ECO:0000256" key="6">
    <source>
        <dbReference type="ARBA" id="ARBA00023136"/>
    </source>
</evidence>
<evidence type="ECO:0000256" key="2">
    <source>
        <dbReference type="ARBA" id="ARBA00005811"/>
    </source>
</evidence>
<keyword evidence="4 7" id="KW-0812">Transmembrane</keyword>
<comment type="subcellular location">
    <subcellularLocation>
        <location evidence="1">Cell membrane</location>
        <topology evidence="1">Single-pass membrane protein</topology>
    </subcellularLocation>
    <subcellularLocation>
        <location evidence="7">Cell membrane</location>
        <topology evidence="7">Single-pass type II membrane protein</topology>
    </subcellularLocation>
</comment>
<dbReference type="RefSeq" id="WP_188552777.1">
    <property type="nucleotide sequence ID" value="NZ_BMGT01000001.1"/>
</dbReference>
<dbReference type="Proteomes" id="UP000647241">
    <property type="component" value="Unassembled WGS sequence"/>
</dbReference>
<sequence>MSINKRDEGKKVNSNINVTPMVDVMLVLLIIFMVITPMLNNKVNVDLPTAASAIVMDNANKEDAITVAITRDGRTFLGADQVTDDDLGTKISNLLQNKTDKEVYMRADQRANYGKVMDAIDGIRAAGVNQLGLLTEKTDNETNVMTGQ</sequence>
<protein>
    <submittedName>
        <fullName evidence="9">Protein TolR</fullName>
    </submittedName>
</protein>
<keyword evidence="6 8" id="KW-0472">Membrane</keyword>
<dbReference type="AlphaFoldDB" id="A0A917H5A0"/>
<reference evidence="9" key="2">
    <citation type="submission" date="2020-09" db="EMBL/GenBank/DDBJ databases">
        <authorList>
            <person name="Sun Q."/>
            <person name="Zhou Y."/>
        </authorList>
    </citation>
    <scope>NUCLEOTIDE SEQUENCE</scope>
    <source>
        <strain evidence="9">CGMCC 1.12997</strain>
    </source>
</reference>
<feature type="transmembrane region" description="Helical" evidence="8">
    <location>
        <begin position="21"/>
        <end position="39"/>
    </location>
</feature>
<evidence type="ECO:0000256" key="8">
    <source>
        <dbReference type="SAM" id="Phobius"/>
    </source>
</evidence>
<proteinExistence type="inferred from homology"/>
<organism evidence="9 10">
    <name type="scientific">Edaphobacter dinghuensis</name>
    <dbReference type="NCBI Taxonomy" id="1560005"/>
    <lineage>
        <taxon>Bacteria</taxon>
        <taxon>Pseudomonadati</taxon>
        <taxon>Acidobacteriota</taxon>
        <taxon>Terriglobia</taxon>
        <taxon>Terriglobales</taxon>
        <taxon>Acidobacteriaceae</taxon>
        <taxon>Edaphobacter</taxon>
    </lineage>
</organism>
<dbReference type="PANTHER" id="PTHR30558:SF7">
    <property type="entry name" value="TOL-PAL SYSTEM PROTEIN TOLR"/>
    <property type="match status" value="1"/>
</dbReference>
<evidence type="ECO:0000256" key="4">
    <source>
        <dbReference type="ARBA" id="ARBA00022692"/>
    </source>
</evidence>
<dbReference type="EMBL" id="BMGT01000001">
    <property type="protein sequence ID" value="GGG68034.1"/>
    <property type="molecule type" value="Genomic_DNA"/>
</dbReference>
<keyword evidence="7" id="KW-0653">Protein transport</keyword>
<keyword evidence="7" id="KW-0813">Transport</keyword>